<dbReference type="GO" id="GO:0003676">
    <property type="term" value="F:nucleic acid binding"/>
    <property type="evidence" value="ECO:0007669"/>
    <property type="project" value="InterPro"/>
</dbReference>
<evidence type="ECO:0000313" key="3">
    <source>
        <dbReference type="Proteomes" id="UP000334380"/>
    </source>
</evidence>
<dbReference type="GO" id="GO:0008270">
    <property type="term" value="F:zinc ion binding"/>
    <property type="evidence" value="ECO:0007669"/>
    <property type="project" value="InterPro"/>
</dbReference>
<proteinExistence type="predicted"/>
<sequence length="105" mass="11937">MSRKLTTLKPRVQAANTSRIPTLEAKAGTTERIRGSRWVKTRNRIAIAQQFKCQRCGRVWLPWHDQVDHDVPLEQGGSNDDSNLKLLCDDCHKGKTADEARARAR</sequence>
<dbReference type="GO" id="GO:0004519">
    <property type="term" value="F:endonuclease activity"/>
    <property type="evidence" value="ECO:0007669"/>
    <property type="project" value="InterPro"/>
</dbReference>
<dbReference type="InterPro" id="IPR002711">
    <property type="entry name" value="HNH"/>
</dbReference>
<dbReference type="EMBL" id="CABPRU010000016">
    <property type="protein sequence ID" value="VVE49634.1"/>
    <property type="molecule type" value="Genomic_DNA"/>
</dbReference>
<dbReference type="Proteomes" id="UP000334380">
    <property type="component" value="Unassembled WGS sequence"/>
</dbReference>
<feature type="domain" description="HNH nuclease" evidence="1">
    <location>
        <begin position="42"/>
        <end position="93"/>
    </location>
</feature>
<name>A0A5E4YLH2_9BURK</name>
<dbReference type="Gene3D" id="1.10.30.50">
    <property type="match status" value="1"/>
</dbReference>
<gene>
    <name evidence="2" type="ORF">PTE31013_04643</name>
</gene>
<dbReference type="RefSeq" id="WP_150614986.1">
    <property type="nucleotide sequence ID" value="NZ_CABPRU010000016.1"/>
</dbReference>
<dbReference type="AlphaFoldDB" id="A0A5E4YLH2"/>
<dbReference type="Pfam" id="PF01844">
    <property type="entry name" value="HNH"/>
    <property type="match status" value="1"/>
</dbReference>
<evidence type="ECO:0000259" key="1">
    <source>
        <dbReference type="SMART" id="SM00507"/>
    </source>
</evidence>
<accession>A0A5E4YLH2</accession>
<dbReference type="OrthoDB" id="5292295at2"/>
<dbReference type="SMART" id="SM00507">
    <property type="entry name" value="HNHc"/>
    <property type="match status" value="1"/>
</dbReference>
<reference evidence="2 3" key="1">
    <citation type="submission" date="2019-08" db="EMBL/GenBank/DDBJ databases">
        <authorList>
            <person name="Peeters C."/>
        </authorList>
    </citation>
    <scope>NUCLEOTIDE SEQUENCE [LARGE SCALE GENOMIC DNA]</scope>
    <source>
        <strain evidence="2 3">LMG 31013</strain>
    </source>
</reference>
<dbReference type="InterPro" id="IPR003615">
    <property type="entry name" value="HNH_nuc"/>
</dbReference>
<evidence type="ECO:0000313" key="2">
    <source>
        <dbReference type="EMBL" id="VVE49634.1"/>
    </source>
</evidence>
<organism evidence="2 3">
    <name type="scientific">Pandoraea terrigena</name>
    <dbReference type="NCBI Taxonomy" id="2508292"/>
    <lineage>
        <taxon>Bacteria</taxon>
        <taxon>Pseudomonadati</taxon>
        <taxon>Pseudomonadota</taxon>
        <taxon>Betaproteobacteria</taxon>
        <taxon>Burkholderiales</taxon>
        <taxon>Burkholderiaceae</taxon>
        <taxon>Pandoraea</taxon>
    </lineage>
</organism>
<protein>
    <recommendedName>
        <fullName evidence="1">HNH nuclease domain-containing protein</fullName>
    </recommendedName>
</protein>
<dbReference type="CDD" id="cd00085">
    <property type="entry name" value="HNHc"/>
    <property type="match status" value="1"/>
</dbReference>
<keyword evidence="3" id="KW-1185">Reference proteome</keyword>